<protein>
    <submittedName>
        <fullName evidence="1">Uncharacterized protein</fullName>
    </submittedName>
</protein>
<dbReference type="EMBL" id="JBEPNW010000001">
    <property type="protein sequence ID" value="MET3862712.1"/>
    <property type="molecule type" value="Genomic_DNA"/>
</dbReference>
<sequence>MGKGRTGSNAYKAVQQKIAAGMDIVTRIDGNAAPTKAELRASIPPYDPSMIKKVETGKKTIKKG</sequence>
<accession>A0ABV2N8B4</accession>
<reference evidence="1 2" key="1">
    <citation type="submission" date="2024-06" db="EMBL/GenBank/DDBJ databases">
        <title>Genomics of switchgrass bacterial isolates.</title>
        <authorList>
            <person name="Shade A."/>
        </authorList>
    </citation>
    <scope>NUCLEOTIDE SEQUENCE [LARGE SCALE GENOMIC DNA]</scope>
    <source>
        <strain evidence="1 2">PvP084</strain>
    </source>
</reference>
<organism evidence="1 2">
    <name type="scientific">Methylobacterium radiotolerans</name>
    <dbReference type="NCBI Taxonomy" id="31998"/>
    <lineage>
        <taxon>Bacteria</taxon>
        <taxon>Pseudomonadati</taxon>
        <taxon>Pseudomonadota</taxon>
        <taxon>Alphaproteobacteria</taxon>
        <taxon>Hyphomicrobiales</taxon>
        <taxon>Methylobacteriaceae</taxon>
        <taxon>Methylobacterium</taxon>
    </lineage>
</organism>
<dbReference type="Proteomes" id="UP001549119">
    <property type="component" value="Unassembled WGS sequence"/>
</dbReference>
<comment type="caution">
    <text evidence="1">The sequence shown here is derived from an EMBL/GenBank/DDBJ whole genome shotgun (WGS) entry which is preliminary data.</text>
</comment>
<dbReference type="RefSeq" id="WP_209651015.1">
    <property type="nucleotide sequence ID" value="NZ_JBEPNV010000003.1"/>
</dbReference>
<gene>
    <name evidence="1" type="ORF">ABIC20_000021</name>
</gene>
<keyword evidence="2" id="KW-1185">Reference proteome</keyword>
<evidence type="ECO:0000313" key="2">
    <source>
        <dbReference type="Proteomes" id="UP001549119"/>
    </source>
</evidence>
<evidence type="ECO:0000313" key="1">
    <source>
        <dbReference type="EMBL" id="MET3862712.1"/>
    </source>
</evidence>
<name>A0ABV2N8B4_9HYPH</name>
<proteinExistence type="predicted"/>